<dbReference type="AlphaFoldDB" id="A0A934THT5"/>
<dbReference type="SUPFAM" id="SSF69279">
    <property type="entry name" value="Phage tail proteins"/>
    <property type="match status" value="1"/>
</dbReference>
<evidence type="ECO:0000313" key="2">
    <source>
        <dbReference type="Proteomes" id="UP000706333"/>
    </source>
</evidence>
<evidence type="ECO:0000313" key="1">
    <source>
        <dbReference type="EMBL" id="MBK5926170.1"/>
    </source>
</evidence>
<reference evidence="1" key="2">
    <citation type="journal article" date="2020" name="Microorganisms">
        <title>Osmotic Adaptation and Compatible Solute Biosynthesis of Phototrophic Bacteria as Revealed from Genome Analyses.</title>
        <authorList>
            <person name="Imhoff J.F."/>
            <person name="Rahn T."/>
            <person name="Kunzel S."/>
            <person name="Keller A."/>
            <person name="Neulinger S.C."/>
        </authorList>
    </citation>
    <scope>NUCLEOTIDE SEQUENCE</scope>
    <source>
        <strain evidence="1">LMG 28126</strain>
    </source>
</reference>
<sequence length="317" mass="31728">MRLEVRFDGAGAATPVRAARIDRGLAHPVGMAEIVLPAGVAAPAPGASAVLSVAEEDARLRVMTGHVARSSAGGTGTVLTVLEPLAALLRPMSAERFAQTTGGAVIEALLSRHGVEVAGLLPGHAVPSVVLGPQGTVLDHAMRMARLGGMALACGTDGRVSTVALGLAVPRGAVAAERAALRLERIAGAADRGPLRAIGAGALGAGGPLAATLPLSDPGPMAEGPEEACATRRAAGLRTLADVGNYRRALAARRAAGAGGLALTTPLPEDLSPGDVRLLPDTRGAPVRPMRVERVGLTLTAEGGLVARYSFSDAVAA</sequence>
<dbReference type="Proteomes" id="UP000706333">
    <property type="component" value="Unassembled WGS sequence"/>
</dbReference>
<protein>
    <submittedName>
        <fullName evidence="1">Uncharacterized protein</fullName>
    </submittedName>
</protein>
<dbReference type="RefSeq" id="WP_201155731.1">
    <property type="nucleotide sequence ID" value="NZ_NHSD01000106.1"/>
</dbReference>
<keyword evidence="2" id="KW-1185">Reference proteome</keyword>
<name>A0A934THT5_9RHOB</name>
<accession>A0A934THT5</accession>
<gene>
    <name evidence="1" type="ORF">CCR87_02185</name>
</gene>
<reference evidence="1" key="1">
    <citation type="submission" date="2017-05" db="EMBL/GenBank/DDBJ databases">
        <authorList>
            <person name="Imhoff J.F."/>
            <person name="Rahn T."/>
            <person name="Kuenzel S."/>
            <person name="Neulinger S.C."/>
        </authorList>
    </citation>
    <scope>NUCLEOTIDE SEQUENCE</scope>
    <source>
        <strain evidence="1">LMG 28126</strain>
    </source>
</reference>
<proteinExistence type="predicted"/>
<organism evidence="1 2">
    <name type="scientific">Rhodobaculum claviforme</name>
    <dbReference type="NCBI Taxonomy" id="1549854"/>
    <lineage>
        <taxon>Bacteria</taxon>
        <taxon>Pseudomonadati</taxon>
        <taxon>Pseudomonadota</taxon>
        <taxon>Alphaproteobacteria</taxon>
        <taxon>Rhodobacterales</taxon>
        <taxon>Paracoccaceae</taxon>
        <taxon>Rhodobaculum</taxon>
    </lineage>
</organism>
<comment type="caution">
    <text evidence="1">The sequence shown here is derived from an EMBL/GenBank/DDBJ whole genome shotgun (WGS) entry which is preliminary data.</text>
</comment>
<dbReference type="EMBL" id="NHSD01000106">
    <property type="protein sequence ID" value="MBK5926170.1"/>
    <property type="molecule type" value="Genomic_DNA"/>
</dbReference>